<gene>
    <name evidence="2" type="ORF">SAMN06296058_2716</name>
</gene>
<dbReference type="Pfam" id="PF12697">
    <property type="entry name" value="Abhydrolase_6"/>
    <property type="match status" value="1"/>
</dbReference>
<keyword evidence="3" id="KW-1185">Reference proteome</keyword>
<dbReference type="InterPro" id="IPR029058">
    <property type="entry name" value="AB_hydrolase_fold"/>
</dbReference>
<protein>
    <submittedName>
        <fullName evidence="2">Alpha/beta hydrolase family protein</fullName>
    </submittedName>
</protein>
<dbReference type="Gene3D" id="3.40.50.1820">
    <property type="entry name" value="alpha/beta hydrolase"/>
    <property type="match status" value="1"/>
</dbReference>
<name>A0A1T5LLU9_9GAMM</name>
<dbReference type="Proteomes" id="UP000190341">
    <property type="component" value="Unassembled WGS sequence"/>
</dbReference>
<sequence length="197" mass="20828">MHAPDLQPQPAGLGSTRWEDYAGQVRAHLACLPAPRTVVGASLGGLLAAEAAASADALILINPLPPASLHRQLPAREWPEVVPWRRLARLPGTRAAMPDADAASALAAFRHWRDESGAVLCHAAAGVEVAPPACPTLVIASLDDTDVPAALSRSLAQAWQADWLEVDGGHVDPLLGRQAAALASQAVDWLNRRRRQI</sequence>
<dbReference type="SUPFAM" id="SSF53474">
    <property type="entry name" value="alpha/beta-Hydrolases"/>
    <property type="match status" value="1"/>
</dbReference>
<organism evidence="2 3">
    <name type="scientific">Pseudoxanthomonas indica</name>
    <dbReference type="NCBI Taxonomy" id="428993"/>
    <lineage>
        <taxon>Bacteria</taxon>
        <taxon>Pseudomonadati</taxon>
        <taxon>Pseudomonadota</taxon>
        <taxon>Gammaproteobacteria</taxon>
        <taxon>Lysobacterales</taxon>
        <taxon>Lysobacteraceae</taxon>
        <taxon>Pseudoxanthomonas</taxon>
    </lineage>
</organism>
<dbReference type="GO" id="GO:0016787">
    <property type="term" value="F:hydrolase activity"/>
    <property type="evidence" value="ECO:0007669"/>
    <property type="project" value="UniProtKB-KW"/>
</dbReference>
<dbReference type="EMBL" id="FUZV01000002">
    <property type="protein sequence ID" value="SKC76900.1"/>
    <property type="molecule type" value="Genomic_DNA"/>
</dbReference>
<keyword evidence="2" id="KW-0378">Hydrolase</keyword>
<reference evidence="2 3" key="1">
    <citation type="submission" date="2017-02" db="EMBL/GenBank/DDBJ databases">
        <authorList>
            <person name="Peterson S.W."/>
        </authorList>
    </citation>
    <scope>NUCLEOTIDE SEQUENCE [LARGE SCALE GENOMIC DNA]</scope>
    <source>
        <strain evidence="2 3">P15</strain>
    </source>
</reference>
<evidence type="ECO:0000313" key="3">
    <source>
        <dbReference type="Proteomes" id="UP000190341"/>
    </source>
</evidence>
<dbReference type="STRING" id="428993.SAMN06296058_2716"/>
<accession>A0A1T5LLU9</accession>
<feature type="domain" description="AB hydrolase-1" evidence="1">
    <location>
        <begin position="3"/>
        <end position="183"/>
    </location>
</feature>
<evidence type="ECO:0000313" key="2">
    <source>
        <dbReference type="EMBL" id="SKC76900.1"/>
    </source>
</evidence>
<proteinExistence type="predicted"/>
<dbReference type="AlphaFoldDB" id="A0A1T5LLU9"/>
<dbReference type="InterPro" id="IPR000073">
    <property type="entry name" value="AB_hydrolase_1"/>
</dbReference>
<evidence type="ECO:0000259" key="1">
    <source>
        <dbReference type="Pfam" id="PF12697"/>
    </source>
</evidence>